<evidence type="ECO:0000313" key="2">
    <source>
        <dbReference type="Proteomes" id="UP000000305"/>
    </source>
</evidence>
<gene>
    <name evidence="1" type="ORF">DAPPUDRAFT_119891</name>
</gene>
<dbReference type="EMBL" id="GL733404">
    <property type="protein sequence ID" value="EFX62750.1"/>
    <property type="molecule type" value="Genomic_DNA"/>
</dbReference>
<accession>E9HZT0</accession>
<dbReference type="Proteomes" id="UP000000305">
    <property type="component" value="Unassembled WGS sequence"/>
</dbReference>
<evidence type="ECO:0000313" key="1">
    <source>
        <dbReference type="EMBL" id="EFX62750.1"/>
    </source>
</evidence>
<dbReference type="KEGG" id="dpx:DAPPUDRAFT_119891"/>
<dbReference type="HOGENOM" id="CLU_2280169_0_0_1"/>
<keyword evidence="2" id="KW-1185">Reference proteome</keyword>
<dbReference type="InParanoid" id="E9HZT0"/>
<name>E9HZT0_DAPPU</name>
<proteinExistence type="predicted"/>
<sequence>MSISPLRIASSKTLVVQPDFPLRRSSFTFTSQFTRLSRGFDFLFSPPYFRHLTLQETGWVISFERGSLIPNLISFCGQNMNPIAAPEDEGQAREIEEKKDQA</sequence>
<dbReference type="AlphaFoldDB" id="E9HZT0"/>
<organism evidence="1 2">
    <name type="scientific">Daphnia pulex</name>
    <name type="common">Water flea</name>
    <dbReference type="NCBI Taxonomy" id="6669"/>
    <lineage>
        <taxon>Eukaryota</taxon>
        <taxon>Metazoa</taxon>
        <taxon>Ecdysozoa</taxon>
        <taxon>Arthropoda</taxon>
        <taxon>Crustacea</taxon>
        <taxon>Branchiopoda</taxon>
        <taxon>Diplostraca</taxon>
        <taxon>Cladocera</taxon>
        <taxon>Anomopoda</taxon>
        <taxon>Daphniidae</taxon>
        <taxon>Daphnia</taxon>
    </lineage>
</organism>
<reference evidence="1 2" key="1">
    <citation type="journal article" date="2011" name="Science">
        <title>The ecoresponsive genome of Daphnia pulex.</title>
        <authorList>
            <person name="Colbourne J.K."/>
            <person name="Pfrender M.E."/>
            <person name="Gilbert D."/>
            <person name="Thomas W.K."/>
            <person name="Tucker A."/>
            <person name="Oakley T.H."/>
            <person name="Tokishita S."/>
            <person name="Aerts A."/>
            <person name="Arnold G.J."/>
            <person name="Basu M.K."/>
            <person name="Bauer D.J."/>
            <person name="Caceres C.E."/>
            <person name="Carmel L."/>
            <person name="Casola C."/>
            <person name="Choi J.H."/>
            <person name="Detter J.C."/>
            <person name="Dong Q."/>
            <person name="Dusheyko S."/>
            <person name="Eads B.D."/>
            <person name="Frohlich T."/>
            <person name="Geiler-Samerotte K.A."/>
            <person name="Gerlach D."/>
            <person name="Hatcher P."/>
            <person name="Jogdeo S."/>
            <person name="Krijgsveld J."/>
            <person name="Kriventseva E.V."/>
            <person name="Kultz D."/>
            <person name="Laforsch C."/>
            <person name="Lindquist E."/>
            <person name="Lopez J."/>
            <person name="Manak J.R."/>
            <person name="Muller J."/>
            <person name="Pangilinan J."/>
            <person name="Patwardhan R.P."/>
            <person name="Pitluck S."/>
            <person name="Pritham E.J."/>
            <person name="Rechtsteiner A."/>
            <person name="Rho M."/>
            <person name="Rogozin I.B."/>
            <person name="Sakarya O."/>
            <person name="Salamov A."/>
            <person name="Schaack S."/>
            <person name="Shapiro H."/>
            <person name="Shiga Y."/>
            <person name="Skalitzky C."/>
            <person name="Smith Z."/>
            <person name="Souvorov A."/>
            <person name="Sung W."/>
            <person name="Tang Z."/>
            <person name="Tsuchiya D."/>
            <person name="Tu H."/>
            <person name="Vos H."/>
            <person name="Wang M."/>
            <person name="Wolf Y.I."/>
            <person name="Yamagata H."/>
            <person name="Yamada T."/>
            <person name="Ye Y."/>
            <person name="Shaw J.R."/>
            <person name="Andrews J."/>
            <person name="Crease T.J."/>
            <person name="Tang H."/>
            <person name="Lucas S.M."/>
            <person name="Robertson H.M."/>
            <person name="Bork P."/>
            <person name="Koonin E.V."/>
            <person name="Zdobnov E.M."/>
            <person name="Grigoriev I.V."/>
            <person name="Lynch M."/>
            <person name="Boore J.L."/>
        </authorList>
    </citation>
    <scope>NUCLEOTIDE SEQUENCE [LARGE SCALE GENOMIC DNA]</scope>
</reference>
<protein>
    <submittedName>
        <fullName evidence="1">Uncharacterized protein</fullName>
    </submittedName>
</protein>